<evidence type="ECO:0000313" key="2">
    <source>
        <dbReference type="EMBL" id="CAH0375917.1"/>
    </source>
</evidence>
<evidence type="ECO:0000256" key="1">
    <source>
        <dbReference type="SAM" id="MobiDB-lite"/>
    </source>
</evidence>
<dbReference type="Proteomes" id="UP000789595">
    <property type="component" value="Unassembled WGS sequence"/>
</dbReference>
<dbReference type="AlphaFoldDB" id="A0A8J2SWM2"/>
<comment type="caution">
    <text evidence="2">The sequence shown here is derived from an EMBL/GenBank/DDBJ whole genome shotgun (WGS) entry which is preliminary data.</text>
</comment>
<sequence>MLSQLIERFIKRLCGRWLKNFDGSQINVSLGGTVTLEHLDLKTEELRALLLPYEPVSASARRLKLEIDPLSSSLRVDVENVDVALTARSAFDAADARDAVERAVHLYFTTYLRPPKQAQNDAGAAALRDLLRSSELTLRRLHVRVAQCLPLRALGDGRGQPVRAGFFLETLDVRSAPGDLHKRITIVGLAAYCAAGPPKAVFARGLTVEAGGAADAAARAREAARRQGDVVLAADLVELDLNVNVDIDALLNNTGGPWLTRVDAAVSMARVRVTMSDVARRFLLDAAARFRHSHRRRQDVARRPLARWARALAAVRADLLARRPRPETSDDATRWRRYFDEWRACAKYVARRKLLVDRVKCGVFADAATGEAYYELGERFGGPAGDVTPEDRSRAARAVRRLTRPRRYAYPDDYVPTTSTAVVDLEDEDLELDGWDRDESNVAVTRAEDLDDAVARALDAEQRRCDRTWPVERAAACRAVAARHMMRDAVIGEEVLVVAIVGCSNVPAATVNLASDRRARVDVRVGAAPESYFGGDDDVIKSKPAVVEDDACAFHEVLEVPVARGAERTLRVSLVEVGATYDSVLAAAAIPLEDLEPAPSRKGTRTVAATLDLAPKSLTDGFFSRILAASCSLEIVAGRVAVDGRVARKAVAGHLDRLRDEPSTPPAETLLSVSLAVEDLDARCDDYRVTAARLAGASDPVRVPRAAAHRPGGSGEGSVAYACSRALRALLARDAPAEVCALADAVFEAPGRPARAPRDLSFRRVGRIEAGWFDATRAGDVRVVLDDGAVVNASAAEVRVKRPPLDGLAALLSRASEGDAWGGAWDCDGYRVAVRAPVSGARFCVVGAPASLLSVAGAPPRVVVADDDAVVAPVAPREEVVAPTRVSLPSQSPSPAPTTKRPSCCVVS</sequence>
<gene>
    <name evidence="2" type="ORF">PECAL_5P04660</name>
</gene>
<evidence type="ECO:0000313" key="3">
    <source>
        <dbReference type="Proteomes" id="UP000789595"/>
    </source>
</evidence>
<accession>A0A8J2SWM2</accession>
<dbReference type="OrthoDB" id="428159at2759"/>
<name>A0A8J2SWM2_9STRA</name>
<keyword evidence="3" id="KW-1185">Reference proteome</keyword>
<evidence type="ECO:0008006" key="4">
    <source>
        <dbReference type="Google" id="ProtNLM"/>
    </source>
</evidence>
<protein>
    <recommendedName>
        <fullName evidence="4">Chorein N-terminal domain-containing protein</fullName>
    </recommendedName>
</protein>
<dbReference type="EMBL" id="CAKKNE010000005">
    <property type="protein sequence ID" value="CAH0375917.1"/>
    <property type="molecule type" value="Genomic_DNA"/>
</dbReference>
<organism evidence="2 3">
    <name type="scientific">Pelagomonas calceolata</name>
    <dbReference type="NCBI Taxonomy" id="35677"/>
    <lineage>
        <taxon>Eukaryota</taxon>
        <taxon>Sar</taxon>
        <taxon>Stramenopiles</taxon>
        <taxon>Ochrophyta</taxon>
        <taxon>Pelagophyceae</taxon>
        <taxon>Pelagomonadales</taxon>
        <taxon>Pelagomonadaceae</taxon>
        <taxon>Pelagomonas</taxon>
    </lineage>
</organism>
<proteinExistence type="predicted"/>
<feature type="region of interest" description="Disordered" evidence="1">
    <location>
        <begin position="883"/>
        <end position="908"/>
    </location>
</feature>
<reference evidence="2" key="1">
    <citation type="submission" date="2021-11" db="EMBL/GenBank/DDBJ databases">
        <authorList>
            <consortium name="Genoscope - CEA"/>
            <person name="William W."/>
        </authorList>
    </citation>
    <scope>NUCLEOTIDE SEQUENCE</scope>
</reference>